<dbReference type="PANTHER" id="PTHR13832">
    <property type="entry name" value="PROTEIN PHOSPHATASE 2C"/>
    <property type="match status" value="1"/>
</dbReference>
<dbReference type="Gene3D" id="3.60.40.10">
    <property type="entry name" value="PPM-type phosphatase domain"/>
    <property type="match status" value="1"/>
</dbReference>
<dbReference type="AlphaFoldDB" id="A0A5N5NDY1"/>
<protein>
    <recommendedName>
        <fullName evidence="2">PPM-type phosphatase domain-containing protein</fullName>
    </recommendedName>
</protein>
<dbReference type="PANTHER" id="PTHR13832:SF838">
    <property type="entry name" value="PROTEIN PHOSPHATASE 1H"/>
    <property type="match status" value="1"/>
</dbReference>
<dbReference type="SUPFAM" id="SSF81606">
    <property type="entry name" value="PP2C-like"/>
    <property type="match status" value="1"/>
</dbReference>
<dbReference type="PROSITE" id="PS51746">
    <property type="entry name" value="PPM_2"/>
    <property type="match status" value="1"/>
</dbReference>
<dbReference type="SMART" id="SM00332">
    <property type="entry name" value="PP2Cc"/>
    <property type="match status" value="1"/>
</dbReference>
<organism evidence="3 4">
    <name type="scientific">Pangasianodon hypophthalmus</name>
    <name type="common">Striped catfish</name>
    <name type="synonym">Helicophagus hypophthalmus</name>
    <dbReference type="NCBI Taxonomy" id="310915"/>
    <lineage>
        <taxon>Eukaryota</taxon>
        <taxon>Metazoa</taxon>
        <taxon>Chordata</taxon>
        <taxon>Craniata</taxon>
        <taxon>Vertebrata</taxon>
        <taxon>Euteleostomi</taxon>
        <taxon>Actinopterygii</taxon>
        <taxon>Neopterygii</taxon>
        <taxon>Teleostei</taxon>
        <taxon>Ostariophysi</taxon>
        <taxon>Siluriformes</taxon>
        <taxon>Pangasiidae</taxon>
        <taxon>Pangasianodon</taxon>
    </lineage>
</organism>
<feature type="region of interest" description="Disordered" evidence="1">
    <location>
        <begin position="109"/>
        <end position="140"/>
    </location>
</feature>
<gene>
    <name evidence="3" type="ORF">PHYPO_G00245940</name>
</gene>
<name>A0A5N5NDY1_PANHP</name>
<dbReference type="Pfam" id="PF00481">
    <property type="entry name" value="PP2C"/>
    <property type="match status" value="2"/>
</dbReference>
<feature type="domain" description="PPM-type phosphatase" evidence="2">
    <location>
        <begin position="129"/>
        <end position="520"/>
    </location>
</feature>
<evidence type="ECO:0000259" key="2">
    <source>
        <dbReference type="PROSITE" id="PS51746"/>
    </source>
</evidence>
<feature type="region of interest" description="Disordered" evidence="1">
    <location>
        <begin position="219"/>
        <end position="240"/>
    </location>
</feature>
<evidence type="ECO:0000313" key="4">
    <source>
        <dbReference type="Proteomes" id="UP000327468"/>
    </source>
</evidence>
<dbReference type="InterPro" id="IPR015655">
    <property type="entry name" value="PP2C"/>
</dbReference>
<dbReference type="EMBL" id="VFJC01000010">
    <property type="protein sequence ID" value="KAB5565825.1"/>
    <property type="molecule type" value="Genomic_DNA"/>
</dbReference>
<evidence type="ECO:0000256" key="1">
    <source>
        <dbReference type="SAM" id="MobiDB-lite"/>
    </source>
</evidence>
<dbReference type="InterPro" id="IPR036457">
    <property type="entry name" value="PPM-type-like_dom_sf"/>
</dbReference>
<dbReference type="Proteomes" id="UP000327468">
    <property type="component" value="Chromosome 9"/>
</dbReference>
<dbReference type="GO" id="GO:0005739">
    <property type="term" value="C:mitochondrion"/>
    <property type="evidence" value="ECO:0007669"/>
    <property type="project" value="TreeGrafter"/>
</dbReference>
<accession>A0A5N5NDY1</accession>
<reference evidence="3 4" key="1">
    <citation type="submission" date="2019-06" db="EMBL/GenBank/DDBJ databases">
        <title>A chromosome-scale genome assembly of the striped catfish, Pangasianodon hypophthalmus.</title>
        <authorList>
            <person name="Wen M."/>
            <person name="Zahm M."/>
            <person name="Roques C."/>
            <person name="Cabau C."/>
            <person name="Klopp C."/>
            <person name="Donnadieu C."/>
            <person name="Jouanno E."/>
            <person name="Avarre J.-C."/>
            <person name="Campet M."/>
            <person name="Ha T.T.T."/>
            <person name="Dugue R."/>
            <person name="Lampietro C."/>
            <person name="Louis A."/>
            <person name="Herpin A."/>
            <person name="Echchiki A."/>
            <person name="Berthelot C."/>
            <person name="Parey E."/>
            <person name="Roest-Crollius H."/>
            <person name="Braasch I."/>
            <person name="Postlethwait J."/>
            <person name="Bobe J."/>
            <person name="Montfort J."/>
            <person name="Bouchez O."/>
            <person name="Begum T."/>
            <person name="Schartl M."/>
            <person name="Guiguen Y."/>
        </authorList>
    </citation>
    <scope>NUCLEOTIDE SEQUENCE [LARGE SCALE GENOMIC DNA]</scope>
    <source>
        <strain evidence="3 4">Indonesia</strain>
        <tissue evidence="3">Blood</tissue>
    </source>
</reference>
<proteinExistence type="predicted"/>
<dbReference type="InterPro" id="IPR001932">
    <property type="entry name" value="PPM-type_phosphatase-like_dom"/>
</dbReference>
<comment type="caution">
    <text evidence="3">The sequence shown here is derived from an EMBL/GenBank/DDBJ whole genome shotgun (WGS) entry which is preliminary data.</text>
</comment>
<evidence type="ECO:0000313" key="3">
    <source>
        <dbReference type="EMBL" id="KAB5565825.1"/>
    </source>
</evidence>
<dbReference type="GO" id="GO:0004741">
    <property type="term" value="F:[pyruvate dehydrogenase (acetyl-transferring)]-phosphatase activity"/>
    <property type="evidence" value="ECO:0007669"/>
    <property type="project" value="TreeGrafter"/>
</dbReference>
<keyword evidence="4" id="KW-1185">Reference proteome</keyword>
<feature type="compositionally biased region" description="Low complexity" evidence="1">
    <location>
        <begin position="112"/>
        <end position="129"/>
    </location>
</feature>
<feature type="compositionally biased region" description="Low complexity" evidence="1">
    <location>
        <begin position="219"/>
        <end position="234"/>
    </location>
</feature>
<dbReference type="CDD" id="cd00143">
    <property type="entry name" value="PP2Cc"/>
    <property type="match status" value="1"/>
</dbReference>
<sequence length="530" mass="58392">MLTRMRSAVSNMIGGIMASGGGGANEASENNSGTNIPPRFPYCRPDFLGLCADELEGLTDHITRPVLSVKESNRLPWSTGYAEVINAGKSALNEDQACCEVVELRKRPADPASPSYTPTTRRRSSLPTRDSLESKEDSLIQESSHEEEDLYFHYWALFDGHAGSGAAVFASKFLHLHIEEQLQSVLEILQKPSLQPPTCLGEETSLHVRQSGGSSQRALSRAASLRGAAGAPGSPNTPTPRFFMEKKVKQESLVIGAIENAFKEMDKHIGRERGVYDISGGCTALAVMCLLGKLYVANAGDSRAIILRSGEIIPMSSAFTPESERQRLQCLAYMQPHLLGNEFTHLEFPRTVCKKEVGKRMLYRDYSMKGWAYKTVQEDDLKFPLVFGEGKKARVMATIGVTRGFGDHDLKVHGTDVSIKPFLSCSPEVRVYNLEQFEHGADDVMILATDGLWDVLSNKEVAEAVTSFLGNCDPDNHHRYTLAAQELVMKARGVVTEQGWRTMNGRLGSGDDISVYIIPLMFGNRQPQSR</sequence>